<organism evidence="1 2">
    <name type="scientific">Cyanobacterium aponinum 0216</name>
    <dbReference type="NCBI Taxonomy" id="2676140"/>
    <lineage>
        <taxon>Bacteria</taxon>
        <taxon>Bacillati</taxon>
        <taxon>Cyanobacteriota</taxon>
        <taxon>Cyanophyceae</taxon>
        <taxon>Oscillatoriophycideae</taxon>
        <taxon>Chroococcales</taxon>
        <taxon>Geminocystaceae</taxon>
        <taxon>Cyanobacterium</taxon>
    </lineage>
</organism>
<name>A0A844GRU1_9CHRO</name>
<evidence type="ECO:0000313" key="2">
    <source>
        <dbReference type="Proteomes" id="UP000437131"/>
    </source>
</evidence>
<dbReference type="SUPFAM" id="SSF141571">
    <property type="entry name" value="Pentapeptide repeat-like"/>
    <property type="match status" value="1"/>
</dbReference>
<dbReference type="AlphaFoldDB" id="A0A844GRU1"/>
<protein>
    <recommendedName>
        <fullName evidence="3">Pentapeptide repeat protein</fullName>
    </recommendedName>
</protein>
<dbReference type="InterPro" id="IPR051082">
    <property type="entry name" value="Pentapeptide-BTB/POZ_domain"/>
</dbReference>
<dbReference type="RefSeq" id="WP_155083563.1">
    <property type="nucleotide sequence ID" value="NZ_WMIA01000006.1"/>
</dbReference>
<evidence type="ECO:0000313" key="1">
    <source>
        <dbReference type="EMBL" id="MTF38680.1"/>
    </source>
</evidence>
<evidence type="ECO:0008006" key="3">
    <source>
        <dbReference type="Google" id="ProtNLM"/>
    </source>
</evidence>
<accession>A0A844GRU1</accession>
<dbReference type="Gene3D" id="2.160.20.80">
    <property type="entry name" value="E3 ubiquitin-protein ligase SopA"/>
    <property type="match status" value="1"/>
</dbReference>
<dbReference type="PANTHER" id="PTHR14136">
    <property type="entry name" value="BTB_POZ DOMAIN-CONTAINING PROTEIN KCTD9"/>
    <property type="match status" value="1"/>
</dbReference>
<dbReference type="InterPro" id="IPR001646">
    <property type="entry name" value="5peptide_repeat"/>
</dbReference>
<sequence>MDKIATKKDRNDNTIILLKYSKGKRNFRKQNFAGINLSGLSLIDIDLSETDLSCANLENCDLKGANLSKSCLKGSNLKGCNLSGAILNEADLSYGNLNHVNLTKARCKKTNFYRSHISSANLQNSYFSEANLVATSLNKSDLSYGNFQKANLNHGFLTGSNLTRTNFQEANLTNACLIRAIIDKTLFQGAEYNLQTLFDHHFLPEKHGMSEGGYISVAEIVNSLNYLSKTGSHYLGKSIIVKYLEKSRPHCEWVNSFKITNKGSIHYQGALTEIISDFELKWYQEWVKNYIQNCSIMVKGFIDLLEQDKIFLQQYKIVSPQYLNYNLEQKIS</sequence>
<reference evidence="1 2" key="1">
    <citation type="submission" date="2019-11" db="EMBL/GenBank/DDBJ databases">
        <title>Isolation of a new High Light Tolerant Cyanobacteria.</title>
        <authorList>
            <person name="Dobson Z."/>
            <person name="Vaughn N."/>
            <person name="Vaughn M."/>
            <person name="Fromme P."/>
            <person name="Mazor Y."/>
        </authorList>
    </citation>
    <scope>NUCLEOTIDE SEQUENCE [LARGE SCALE GENOMIC DNA]</scope>
    <source>
        <strain evidence="1 2">0216</strain>
    </source>
</reference>
<dbReference type="EMBL" id="WMIA01000006">
    <property type="protein sequence ID" value="MTF38680.1"/>
    <property type="molecule type" value="Genomic_DNA"/>
</dbReference>
<dbReference type="PANTHER" id="PTHR14136:SF17">
    <property type="entry name" value="BTB_POZ DOMAIN-CONTAINING PROTEIN KCTD9"/>
    <property type="match status" value="1"/>
</dbReference>
<gene>
    <name evidence="1" type="ORF">GGC33_07045</name>
</gene>
<dbReference type="Proteomes" id="UP000437131">
    <property type="component" value="Unassembled WGS sequence"/>
</dbReference>
<comment type="caution">
    <text evidence="1">The sequence shown here is derived from an EMBL/GenBank/DDBJ whole genome shotgun (WGS) entry which is preliminary data.</text>
</comment>
<dbReference type="Pfam" id="PF00805">
    <property type="entry name" value="Pentapeptide"/>
    <property type="match status" value="3"/>
</dbReference>
<proteinExistence type="predicted"/>